<protein>
    <submittedName>
        <fullName evidence="9">EamA family transporter</fullName>
    </submittedName>
</protein>
<sequence length="340" mass="35197">MTHTVPAPVAKAAPAFGLVLVALGIVYVVWGSTYLAIRIVVEQAPPLTSMGLRYSTAALVLGALLRLKGGVRRLRLTRRQALGTAFLGLMLPLLGNGMVSVAENLGAPSGVAALLIAVAPLMIVVFRFAEGDRPRPLSVAGVLLGFAGLAVLVLVGGGAVGGFPVGPALLVMFASTCWAFGSYVQPRLWLPRDVFVTTVYEMLFGGLLLLTVGRLSGESFTAAAYGARTWSALGYLVVFGSVVAFTSYVWLLANAPISFVATYAYVNPVVAVFLGWLVLGEHVTWAVVAGGGIVVSAVALVISAERPRRRTTKAGGGPVPAAVGGEPGPVDEVCAEDPAR</sequence>
<evidence type="ECO:0000256" key="1">
    <source>
        <dbReference type="ARBA" id="ARBA00004141"/>
    </source>
</evidence>
<name>A0A975SXR5_9ACTN</name>
<comment type="similarity">
    <text evidence="2">Belongs to the EamA transporter family.</text>
</comment>
<dbReference type="InterPro" id="IPR000620">
    <property type="entry name" value="EamA_dom"/>
</dbReference>
<evidence type="ECO:0000313" key="9">
    <source>
        <dbReference type="EMBL" id="QWZ07877.1"/>
    </source>
</evidence>
<feature type="transmembrane region" description="Helical" evidence="7">
    <location>
        <begin position="285"/>
        <end position="304"/>
    </location>
</feature>
<dbReference type="Pfam" id="PF00892">
    <property type="entry name" value="EamA"/>
    <property type="match status" value="2"/>
</dbReference>
<dbReference type="GO" id="GO:0016020">
    <property type="term" value="C:membrane"/>
    <property type="evidence" value="ECO:0007669"/>
    <property type="project" value="UniProtKB-SubCell"/>
</dbReference>
<dbReference type="EMBL" id="CP077062">
    <property type="protein sequence ID" value="QWZ07877.1"/>
    <property type="molecule type" value="Genomic_DNA"/>
</dbReference>
<proteinExistence type="inferred from homology"/>
<feature type="region of interest" description="Disordered" evidence="6">
    <location>
        <begin position="310"/>
        <end position="340"/>
    </location>
</feature>
<keyword evidence="10" id="KW-1185">Reference proteome</keyword>
<feature type="transmembrane region" description="Helical" evidence="7">
    <location>
        <begin position="50"/>
        <end position="69"/>
    </location>
</feature>
<evidence type="ECO:0000256" key="6">
    <source>
        <dbReference type="SAM" id="MobiDB-lite"/>
    </source>
</evidence>
<evidence type="ECO:0000313" key="10">
    <source>
        <dbReference type="Proteomes" id="UP000683575"/>
    </source>
</evidence>
<feature type="transmembrane region" description="Helical" evidence="7">
    <location>
        <begin position="137"/>
        <end position="159"/>
    </location>
</feature>
<feature type="domain" description="EamA" evidence="8">
    <location>
        <begin position="168"/>
        <end position="302"/>
    </location>
</feature>
<feature type="transmembrane region" description="Helical" evidence="7">
    <location>
        <begin position="260"/>
        <end position="279"/>
    </location>
</feature>
<dbReference type="RefSeq" id="WP_216939387.1">
    <property type="nucleotide sequence ID" value="NZ_CP077062.1"/>
</dbReference>
<evidence type="ECO:0000256" key="7">
    <source>
        <dbReference type="SAM" id="Phobius"/>
    </source>
</evidence>
<feature type="transmembrane region" description="Helical" evidence="7">
    <location>
        <begin position="165"/>
        <end position="182"/>
    </location>
</feature>
<evidence type="ECO:0000256" key="4">
    <source>
        <dbReference type="ARBA" id="ARBA00022989"/>
    </source>
</evidence>
<evidence type="ECO:0000259" key="8">
    <source>
        <dbReference type="Pfam" id="PF00892"/>
    </source>
</evidence>
<comment type="subcellular location">
    <subcellularLocation>
        <location evidence="1">Membrane</location>
        <topology evidence="1">Multi-pass membrane protein</topology>
    </subcellularLocation>
</comment>
<feature type="transmembrane region" description="Helical" evidence="7">
    <location>
        <begin position="105"/>
        <end position="125"/>
    </location>
</feature>
<keyword evidence="3 7" id="KW-0812">Transmembrane</keyword>
<feature type="transmembrane region" description="Helical" evidence="7">
    <location>
        <begin position="194"/>
        <end position="212"/>
    </location>
</feature>
<dbReference type="KEGG" id="nps:KRR39_21275"/>
<feature type="transmembrane region" description="Helical" evidence="7">
    <location>
        <begin position="81"/>
        <end position="99"/>
    </location>
</feature>
<organism evidence="9 10">
    <name type="scientific">Nocardioides panacis</name>
    <dbReference type="NCBI Taxonomy" id="2849501"/>
    <lineage>
        <taxon>Bacteria</taxon>
        <taxon>Bacillati</taxon>
        <taxon>Actinomycetota</taxon>
        <taxon>Actinomycetes</taxon>
        <taxon>Propionibacteriales</taxon>
        <taxon>Nocardioidaceae</taxon>
        <taxon>Nocardioides</taxon>
    </lineage>
</organism>
<feature type="compositionally biased region" description="Low complexity" evidence="6">
    <location>
        <begin position="319"/>
        <end position="330"/>
    </location>
</feature>
<gene>
    <name evidence="9" type="ORF">KRR39_21275</name>
</gene>
<dbReference type="PANTHER" id="PTHR32322">
    <property type="entry name" value="INNER MEMBRANE TRANSPORTER"/>
    <property type="match status" value="1"/>
</dbReference>
<feature type="transmembrane region" description="Helical" evidence="7">
    <location>
        <begin position="12"/>
        <end position="30"/>
    </location>
</feature>
<evidence type="ECO:0000256" key="3">
    <source>
        <dbReference type="ARBA" id="ARBA00022692"/>
    </source>
</evidence>
<evidence type="ECO:0000256" key="5">
    <source>
        <dbReference type="ARBA" id="ARBA00023136"/>
    </source>
</evidence>
<dbReference type="Proteomes" id="UP000683575">
    <property type="component" value="Chromosome"/>
</dbReference>
<dbReference type="InterPro" id="IPR050638">
    <property type="entry name" value="AA-Vitamin_Transporters"/>
</dbReference>
<evidence type="ECO:0000256" key="2">
    <source>
        <dbReference type="ARBA" id="ARBA00007362"/>
    </source>
</evidence>
<feature type="transmembrane region" description="Helical" evidence="7">
    <location>
        <begin position="232"/>
        <end position="253"/>
    </location>
</feature>
<reference evidence="9" key="1">
    <citation type="submission" date="2021-06" db="EMBL/GenBank/DDBJ databases">
        <title>Complete genome sequence of Nocardioides sp. G188.</title>
        <authorList>
            <person name="Im W.-T."/>
        </authorList>
    </citation>
    <scope>NUCLEOTIDE SEQUENCE</scope>
    <source>
        <strain evidence="9">G188</strain>
    </source>
</reference>
<keyword evidence="5 7" id="KW-0472">Membrane</keyword>
<keyword evidence="4 7" id="KW-1133">Transmembrane helix</keyword>
<dbReference type="AlphaFoldDB" id="A0A975SXR5"/>
<feature type="domain" description="EamA" evidence="8">
    <location>
        <begin position="25"/>
        <end position="153"/>
    </location>
</feature>
<dbReference type="PANTHER" id="PTHR32322:SF2">
    <property type="entry name" value="EAMA DOMAIN-CONTAINING PROTEIN"/>
    <property type="match status" value="1"/>
</dbReference>
<accession>A0A975SXR5</accession>